<dbReference type="GO" id="GO:0004066">
    <property type="term" value="F:asparagine synthase (glutamine-hydrolyzing) activity"/>
    <property type="evidence" value="ECO:0007669"/>
    <property type="project" value="UniProtKB-EC"/>
</dbReference>
<evidence type="ECO:0000256" key="4">
    <source>
        <dbReference type="ARBA" id="ARBA00022741"/>
    </source>
</evidence>
<dbReference type="SUPFAM" id="SSF56235">
    <property type="entry name" value="N-terminal nucleophile aminohydrolases (Ntn hydrolases)"/>
    <property type="match status" value="1"/>
</dbReference>
<evidence type="ECO:0000256" key="7">
    <source>
        <dbReference type="ARBA" id="ARBA00022962"/>
    </source>
</evidence>
<dbReference type="KEGG" id="glt:GlitD10_1859"/>
<dbReference type="OrthoDB" id="9763290at2"/>
<dbReference type="PANTHER" id="PTHR43284:SF1">
    <property type="entry name" value="ASPARAGINE SYNTHETASE"/>
    <property type="match status" value="1"/>
</dbReference>
<dbReference type="Proteomes" id="UP000180235">
    <property type="component" value="Chromosome"/>
</dbReference>
<evidence type="ECO:0000256" key="8">
    <source>
        <dbReference type="ARBA" id="ARBA00048741"/>
    </source>
</evidence>
<reference evidence="13 14" key="1">
    <citation type="submission" date="2016-10" db="EMBL/GenBank/DDBJ databases">
        <title>Description of Gloeomargarita lithophora gen. nov., sp. nov., a thylakoid-bearing basal-branching cyanobacterium with intracellular carbonates, and proposal for Gloeomargaritales ord. nov.</title>
        <authorList>
            <person name="Moreira D."/>
            <person name="Tavera R."/>
            <person name="Benzerara K."/>
            <person name="Skouri-Panet F."/>
            <person name="Couradeau E."/>
            <person name="Gerard E."/>
            <person name="Loussert C."/>
            <person name="Novelo E."/>
            <person name="Zivanovic Y."/>
            <person name="Lopez-Garcia P."/>
        </authorList>
    </citation>
    <scope>NUCLEOTIDE SEQUENCE [LARGE SCALE GENOMIC DNA]</scope>
    <source>
        <strain evidence="13 14">D10</strain>
    </source>
</reference>
<feature type="domain" description="Glutamine amidotransferase type-2" evidence="12">
    <location>
        <begin position="2"/>
        <end position="218"/>
    </location>
</feature>
<dbReference type="CDD" id="cd01991">
    <property type="entry name" value="Asn_synthase_B_C"/>
    <property type="match status" value="1"/>
</dbReference>
<feature type="active site" description="For GATase activity" evidence="9">
    <location>
        <position position="2"/>
    </location>
</feature>
<evidence type="ECO:0000256" key="10">
    <source>
        <dbReference type="PIRSR" id="PIRSR001589-2"/>
    </source>
</evidence>
<dbReference type="AlphaFoldDB" id="A0A1J0AE27"/>
<dbReference type="Pfam" id="PF00733">
    <property type="entry name" value="Asn_synthase"/>
    <property type="match status" value="1"/>
</dbReference>
<dbReference type="STRING" id="1188229.GlitD10_1859"/>
<accession>A0A1J0AE27</accession>
<dbReference type="InterPro" id="IPR029055">
    <property type="entry name" value="Ntn_hydrolases_N"/>
</dbReference>
<keyword evidence="6 9" id="KW-0061">Asparagine biosynthesis</keyword>
<dbReference type="InterPro" id="IPR006426">
    <property type="entry name" value="Asn_synth_AEB"/>
</dbReference>
<dbReference type="InterPro" id="IPR001962">
    <property type="entry name" value="Asn_synthase"/>
</dbReference>
<evidence type="ECO:0000256" key="1">
    <source>
        <dbReference type="ARBA" id="ARBA00005187"/>
    </source>
</evidence>
<dbReference type="InterPro" id="IPR051786">
    <property type="entry name" value="ASN_synthetase/amidase"/>
</dbReference>
<keyword evidence="4 10" id="KW-0547">Nucleotide-binding</keyword>
<dbReference type="InterPro" id="IPR033738">
    <property type="entry name" value="AsnB_N"/>
</dbReference>
<dbReference type="GO" id="GO:0005524">
    <property type="term" value="F:ATP binding"/>
    <property type="evidence" value="ECO:0007669"/>
    <property type="project" value="UniProtKB-KW"/>
</dbReference>
<evidence type="ECO:0000256" key="9">
    <source>
        <dbReference type="PIRSR" id="PIRSR001589-1"/>
    </source>
</evidence>
<dbReference type="PIRSF" id="PIRSF001589">
    <property type="entry name" value="Asn_synthetase_glu-h"/>
    <property type="match status" value="1"/>
</dbReference>
<feature type="binding site" evidence="10">
    <location>
        <begin position="372"/>
        <end position="373"/>
    </location>
    <ligand>
        <name>ATP</name>
        <dbReference type="ChEBI" id="CHEBI:30616"/>
    </ligand>
</feature>
<comment type="catalytic activity">
    <reaction evidence="8">
        <text>L-aspartate + L-glutamine + ATP + H2O = L-asparagine + L-glutamate + AMP + diphosphate + H(+)</text>
        <dbReference type="Rhea" id="RHEA:12228"/>
        <dbReference type="ChEBI" id="CHEBI:15377"/>
        <dbReference type="ChEBI" id="CHEBI:15378"/>
        <dbReference type="ChEBI" id="CHEBI:29985"/>
        <dbReference type="ChEBI" id="CHEBI:29991"/>
        <dbReference type="ChEBI" id="CHEBI:30616"/>
        <dbReference type="ChEBI" id="CHEBI:33019"/>
        <dbReference type="ChEBI" id="CHEBI:58048"/>
        <dbReference type="ChEBI" id="CHEBI:58359"/>
        <dbReference type="ChEBI" id="CHEBI:456215"/>
        <dbReference type="EC" id="6.3.5.4"/>
    </reaction>
</comment>
<sequence>MCGIAGLWLQERGRDLTADVQQMTASLTHRGPDDGGVWVEESDESLGLGLGHRRLAILDLSPQGAQPMVSPTGLVLVFNGEIYNFTALRQELAAQGWQFRGNSDTEVLLAGIEYWGLVACLQQCRGMFALALWHPQEQCLYLARDRMGEKPLYYGWTGAGFVFASELKALRCSPHWSGGINPHALHLLLNYGYIPSPHSIYQNIYKLPAGTWLKISHPQEFNQPQSYWSLPEIITQSKPWNLPPQDTMQLLENTLTQTIGEQMVADVPLGAFLSGGVDSSLIVALMQKQSNQPIKTFTIGFTESAYNEAPWAQQVAHHLGTEHTELITTPELAMAMIPKLPYIYDEPFADNSQIPTFLVAEMTRQSVTVSLSGDGGDELFGGYRQYVYGRRIWRAMACLPLFLRQKIAHLLQKIPPPWVNQLFTTPYYSPADNLARLAAVLSEPHPALVYQHLSHRWLTAPLQADFITNLSKTPPTIFQKLAADCNVPIDELSTFMLADCLMELPDDILVKVDRATMAVGLESRAPYLDQNVVELAWKLPLNYKIHQGKTKWILRQILYQYVPQHLIERPKQGFALPLGEWLRHPPLRDWAEALLDPQRLQQQGYFQPQMIQQKWQEHLQGRFNWQAQLWPVLMFQSWYETQGYGEMG</sequence>
<evidence type="ECO:0000313" key="14">
    <source>
        <dbReference type="Proteomes" id="UP000180235"/>
    </source>
</evidence>
<keyword evidence="9" id="KW-0028">Amino-acid biosynthesis</keyword>
<dbReference type="EMBL" id="CP017675">
    <property type="protein sequence ID" value="APB34185.1"/>
    <property type="molecule type" value="Genomic_DNA"/>
</dbReference>
<organism evidence="13 14">
    <name type="scientific">Gloeomargarita lithophora Alchichica-D10</name>
    <dbReference type="NCBI Taxonomy" id="1188229"/>
    <lineage>
        <taxon>Bacteria</taxon>
        <taxon>Bacillati</taxon>
        <taxon>Cyanobacteriota</taxon>
        <taxon>Cyanophyceae</taxon>
        <taxon>Gloeomargaritales</taxon>
        <taxon>Gloeomargaritaceae</taxon>
        <taxon>Gloeomargarita</taxon>
    </lineage>
</organism>
<dbReference type="SUPFAM" id="SSF52402">
    <property type="entry name" value="Adenine nucleotide alpha hydrolases-like"/>
    <property type="match status" value="1"/>
</dbReference>
<evidence type="ECO:0000256" key="5">
    <source>
        <dbReference type="ARBA" id="ARBA00022840"/>
    </source>
</evidence>
<evidence type="ECO:0000256" key="2">
    <source>
        <dbReference type="ARBA" id="ARBA00005752"/>
    </source>
</evidence>
<dbReference type="Gene3D" id="3.60.20.10">
    <property type="entry name" value="Glutamine Phosphoribosylpyrophosphate, subunit 1, domain 1"/>
    <property type="match status" value="1"/>
</dbReference>
<dbReference type="GO" id="GO:0005829">
    <property type="term" value="C:cytosol"/>
    <property type="evidence" value="ECO:0007669"/>
    <property type="project" value="TreeGrafter"/>
</dbReference>
<dbReference type="PANTHER" id="PTHR43284">
    <property type="entry name" value="ASPARAGINE SYNTHETASE (GLUTAMINE-HYDROLYZING)"/>
    <property type="match status" value="1"/>
</dbReference>
<feature type="site" description="Important for beta-aspartyl-AMP intermediate formation" evidence="11">
    <location>
        <position position="374"/>
    </location>
</feature>
<evidence type="ECO:0000256" key="6">
    <source>
        <dbReference type="ARBA" id="ARBA00022888"/>
    </source>
</evidence>
<comment type="pathway">
    <text evidence="1">Amino-acid biosynthesis; L-asparagine biosynthesis; L-asparagine from L-aspartate (L-Gln route): step 1/1.</text>
</comment>
<dbReference type="CDD" id="cd00712">
    <property type="entry name" value="AsnB"/>
    <property type="match status" value="1"/>
</dbReference>
<feature type="binding site" evidence="10">
    <location>
        <position position="299"/>
    </location>
    <ligand>
        <name>ATP</name>
        <dbReference type="ChEBI" id="CHEBI:30616"/>
    </ligand>
</feature>
<evidence type="ECO:0000256" key="3">
    <source>
        <dbReference type="ARBA" id="ARBA00012737"/>
    </source>
</evidence>
<name>A0A1J0AE27_9CYAN</name>
<dbReference type="PROSITE" id="PS51278">
    <property type="entry name" value="GATASE_TYPE_2"/>
    <property type="match status" value="1"/>
</dbReference>
<dbReference type="GO" id="GO:0006529">
    <property type="term" value="P:asparagine biosynthetic process"/>
    <property type="evidence" value="ECO:0007669"/>
    <property type="project" value="UniProtKB-KW"/>
</dbReference>
<keyword evidence="5 10" id="KW-0067">ATP-binding</keyword>
<dbReference type="InterPro" id="IPR014729">
    <property type="entry name" value="Rossmann-like_a/b/a_fold"/>
</dbReference>
<comment type="similarity">
    <text evidence="2">Belongs to the asparagine synthetase family.</text>
</comment>
<dbReference type="EC" id="6.3.5.4" evidence="3"/>
<dbReference type="Gene3D" id="3.40.50.620">
    <property type="entry name" value="HUPs"/>
    <property type="match status" value="1"/>
</dbReference>
<keyword evidence="7 9" id="KW-0315">Glutamine amidotransferase</keyword>
<dbReference type="NCBIfam" id="TIGR01536">
    <property type="entry name" value="asn_synth_AEB"/>
    <property type="match status" value="1"/>
</dbReference>
<evidence type="ECO:0000313" key="13">
    <source>
        <dbReference type="EMBL" id="APB34185.1"/>
    </source>
</evidence>
<evidence type="ECO:0000256" key="11">
    <source>
        <dbReference type="PIRSR" id="PIRSR001589-3"/>
    </source>
</evidence>
<proteinExistence type="inferred from homology"/>
<dbReference type="InterPro" id="IPR017932">
    <property type="entry name" value="GATase_2_dom"/>
</dbReference>
<evidence type="ECO:0000259" key="12">
    <source>
        <dbReference type="PROSITE" id="PS51278"/>
    </source>
</evidence>
<dbReference type="RefSeq" id="WP_071454666.1">
    <property type="nucleotide sequence ID" value="NZ_CP017675.1"/>
</dbReference>
<protein>
    <recommendedName>
        <fullName evidence="3">asparagine synthase (glutamine-hydrolyzing)</fullName>
        <ecNumber evidence="3">6.3.5.4</ecNumber>
    </recommendedName>
</protein>
<keyword evidence="14" id="KW-1185">Reference proteome</keyword>
<feature type="binding site" evidence="10">
    <location>
        <position position="104"/>
    </location>
    <ligand>
        <name>L-glutamine</name>
        <dbReference type="ChEBI" id="CHEBI:58359"/>
    </ligand>
</feature>
<keyword evidence="13" id="KW-0436">Ligase</keyword>
<dbReference type="Pfam" id="PF13537">
    <property type="entry name" value="GATase_7"/>
    <property type="match status" value="1"/>
</dbReference>
<gene>
    <name evidence="13" type="primary">asnB</name>
    <name evidence="13" type="ORF">GlitD10_1859</name>
</gene>